<reference evidence="3" key="1">
    <citation type="submission" date="2023-03" db="EMBL/GenBank/DDBJ databases">
        <title>Actinoallomurus iriomotensis NBRC 103684.</title>
        <authorList>
            <person name="Ichikawa N."/>
            <person name="Sato H."/>
            <person name="Tonouchi N."/>
        </authorList>
    </citation>
    <scope>NUCLEOTIDE SEQUENCE</scope>
    <source>
        <strain evidence="3">NBRC 103684</strain>
    </source>
</reference>
<evidence type="ECO:0000256" key="1">
    <source>
        <dbReference type="ARBA" id="ARBA00022801"/>
    </source>
</evidence>
<name>A0A9W6S3Q3_9ACTN</name>
<dbReference type="AlphaFoldDB" id="A0A9W6S3Q3"/>
<dbReference type="Proteomes" id="UP001165074">
    <property type="component" value="Unassembled WGS sequence"/>
</dbReference>
<organism evidence="3 4">
    <name type="scientific">Actinoallomurus iriomotensis</name>
    <dbReference type="NCBI Taxonomy" id="478107"/>
    <lineage>
        <taxon>Bacteria</taxon>
        <taxon>Bacillati</taxon>
        <taxon>Actinomycetota</taxon>
        <taxon>Actinomycetes</taxon>
        <taxon>Streptosporangiales</taxon>
        <taxon>Thermomonosporaceae</taxon>
        <taxon>Actinoallomurus</taxon>
    </lineage>
</organism>
<dbReference type="GO" id="GO:0016787">
    <property type="term" value="F:hydrolase activity"/>
    <property type="evidence" value="ECO:0007669"/>
    <property type="project" value="UniProtKB-KW"/>
</dbReference>
<dbReference type="Gene3D" id="3.90.79.10">
    <property type="entry name" value="Nucleoside Triphosphate Pyrophosphohydrolase"/>
    <property type="match status" value="1"/>
</dbReference>
<accession>A0A9W6S3Q3</accession>
<feature type="domain" description="Nudix hydrolase" evidence="2">
    <location>
        <begin position="39"/>
        <end position="182"/>
    </location>
</feature>
<protein>
    <recommendedName>
        <fullName evidence="2">Nudix hydrolase domain-containing protein</fullName>
    </recommendedName>
</protein>
<dbReference type="Pfam" id="PF00293">
    <property type="entry name" value="NUDIX"/>
    <property type="match status" value="1"/>
</dbReference>
<evidence type="ECO:0000313" key="3">
    <source>
        <dbReference type="EMBL" id="GLY86628.1"/>
    </source>
</evidence>
<evidence type="ECO:0000259" key="2">
    <source>
        <dbReference type="PROSITE" id="PS51462"/>
    </source>
</evidence>
<sequence>MPLSLGSGVAQSVSTDHMAGILAPMTSDSREVMAPDFSRIKIRVGALAFCGDDVALIRRDRPGSTHFTPPGGNVEHGEDLLTALRRELAEELDLAHSQANAPELLWVIDQMVSRPGATPPPRKLHLIYRLHITPDVREALATEEYDEVPGGHEVGLIDWIDYRTTAELPIFPPIGPALAALPDPLAAVTDAALPAVTDENYVWV</sequence>
<dbReference type="EMBL" id="BSTK01000006">
    <property type="protein sequence ID" value="GLY86628.1"/>
    <property type="molecule type" value="Genomic_DNA"/>
</dbReference>
<dbReference type="PROSITE" id="PS00893">
    <property type="entry name" value="NUDIX_BOX"/>
    <property type="match status" value="1"/>
</dbReference>
<dbReference type="InterPro" id="IPR000086">
    <property type="entry name" value="NUDIX_hydrolase_dom"/>
</dbReference>
<proteinExistence type="predicted"/>
<keyword evidence="4" id="KW-1185">Reference proteome</keyword>
<keyword evidence="1" id="KW-0378">Hydrolase</keyword>
<dbReference type="InterPro" id="IPR020084">
    <property type="entry name" value="NUDIX_hydrolase_CS"/>
</dbReference>
<evidence type="ECO:0000313" key="4">
    <source>
        <dbReference type="Proteomes" id="UP001165074"/>
    </source>
</evidence>
<dbReference type="CDD" id="cd02883">
    <property type="entry name" value="NUDIX_Hydrolase"/>
    <property type="match status" value="1"/>
</dbReference>
<comment type="caution">
    <text evidence="3">The sequence shown here is derived from an EMBL/GenBank/DDBJ whole genome shotgun (WGS) entry which is preliminary data.</text>
</comment>
<dbReference type="PROSITE" id="PS51462">
    <property type="entry name" value="NUDIX"/>
    <property type="match status" value="1"/>
</dbReference>
<gene>
    <name evidence="3" type="ORF">Airi02_045570</name>
</gene>
<dbReference type="InterPro" id="IPR015797">
    <property type="entry name" value="NUDIX_hydrolase-like_dom_sf"/>
</dbReference>
<dbReference type="SUPFAM" id="SSF55811">
    <property type="entry name" value="Nudix"/>
    <property type="match status" value="1"/>
</dbReference>